<dbReference type="AlphaFoldDB" id="A0A0F9CPF2"/>
<proteinExistence type="predicted"/>
<name>A0A0F9CPF2_9ZZZZ</name>
<organism evidence="1">
    <name type="scientific">marine sediment metagenome</name>
    <dbReference type="NCBI Taxonomy" id="412755"/>
    <lineage>
        <taxon>unclassified sequences</taxon>
        <taxon>metagenomes</taxon>
        <taxon>ecological metagenomes</taxon>
    </lineage>
</organism>
<dbReference type="EMBL" id="LAZR01035154">
    <property type="protein sequence ID" value="KKL28282.1"/>
    <property type="molecule type" value="Genomic_DNA"/>
</dbReference>
<comment type="caution">
    <text evidence="1">The sequence shown here is derived from an EMBL/GenBank/DDBJ whole genome shotgun (WGS) entry which is preliminary data.</text>
</comment>
<protein>
    <submittedName>
        <fullName evidence="1">Uncharacterized protein</fullName>
    </submittedName>
</protein>
<gene>
    <name evidence="1" type="ORF">LCGC14_2376700</name>
</gene>
<evidence type="ECO:0000313" key="1">
    <source>
        <dbReference type="EMBL" id="KKL28282.1"/>
    </source>
</evidence>
<reference evidence="1" key="1">
    <citation type="journal article" date="2015" name="Nature">
        <title>Complex archaea that bridge the gap between prokaryotes and eukaryotes.</title>
        <authorList>
            <person name="Spang A."/>
            <person name="Saw J.H."/>
            <person name="Jorgensen S.L."/>
            <person name="Zaremba-Niedzwiedzka K."/>
            <person name="Martijn J."/>
            <person name="Lind A.E."/>
            <person name="van Eijk R."/>
            <person name="Schleper C."/>
            <person name="Guy L."/>
            <person name="Ettema T.J."/>
        </authorList>
    </citation>
    <scope>NUCLEOTIDE SEQUENCE</scope>
</reference>
<accession>A0A0F9CPF2</accession>
<sequence>MGKPKFSVEEFVYVPGYRKHICFFYLYDYIRGQTYPYHIMSLEKNNRIYKAKAKDLRSISNVTDLINTILSGSVNMANIIEKGRLLKEERHDPKINRWGTAAMPIDWELNRDIEVRHARWH</sequence>